<feature type="compositionally biased region" description="Basic and acidic residues" evidence="4">
    <location>
        <begin position="8"/>
        <end position="22"/>
    </location>
</feature>
<reference evidence="5" key="1">
    <citation type="submission" date="2022-11" db="EMBL/GenBank/DDBJ databases">
        <authorList>
            <person name="Morgan W.R."/>
            <person name="Tartar A."/>
        </authorList>
    </citation>
    <scope>NUCLEOTIDE SEQUENCE</scope>
    <source>
        <strain evidence="5">ARSEF 373</strain>
    </source>
</reference>
<keyword evidence="6" id="KW-1185">Reference proteome</keyword>
<dbReference type="InterPro" id="IPR036770">
    <property type="entry name" value="Ankyrin_rpt-contain_sf"/>
</dbReference>
<feature type="repeat" description="ANK" evidence="3">
    <location>
        <begin position="399"/>
        <end position="431"/>
    </location>
</feature>
<dbReference type="Pfam" id="PF14421">
    <property type="entry name" value="LmjF365940-deam"/>
    <property type="match status" value="1"/>
</dbReference>
<evidence type="ECO:0000256" key="1">
    <source>
        <dbReference type="ARBA" id="ARBA00022737"/>
    </source>
</evidence>
<organism evidence="5 6">
    <name type="scientific">Lagenidium giganteum</name>
    <dbReference type="NCBI Taxonomy" id="4803"/>
    <lineage>
        <taxon>Eukaryota</taxon>
        <taxon>Sar</taxon>
        <taxon>Stramenopiles</taxon>
        <taxon>Oomycota</taxon>
        <taxon>Peronosporomycetes</taxon>
        <taxon>Pythiales</taxon>
        <taxon>Pythiaceae</taxon>
    </lineage>
</organism>
<gene>
    <name evidence="5" type="ORF">N0F65_003991</name>
</gene>
<feature type="repeat" description="ANK" evidence="3">
    <location>
        <begin position="366"/>
        <end position="398"/>
    </location>
</feature>
<dbReference type="SUPFAM" id="SSF48403">
    <property type="entry name" value="Ankyrin repeat"/>
    <property type="match status" value="1"/>
</dbReference>
<protein>
    <submittedName>
        <fullName evidence="5">Uncharacterized protein</fullName>
    </submittedName>
</protein>
<dbReference type="Pfam" id="PF12796">
    <property type="entry name" value="Ank_2"/>
    <property type="match status" value="2"/>
</dbReference>
<dbReference type="Proteomes" id="UP001146120">
    <property type="component" value="Unassembled WGS sequence"/>
</dbReference>
<feature type="repeat" description="ANK" evidence="3">
    <location>
        <begin position="333"/>
        <end position="365"/>
    </location>
</feature>
<evidence type="ECO:0000313" key="5">
    <source>
        <dbReference type="EMBL" id="DAZ98775.1"/>
    </source>
</evidence>
<dbReference type="InterPro" id="IPR002110">
    <property type="entry name" value="Ankyrin_rpt"/>
</dbReference>
<keyword evidence="1" id="KW-0677">Repeat</keyword>
<feature type="compositionally biased region" description="Polar residues" evidence="4">
    <location>
        <begin position="1167"/>
        <end position="1181"/>
    </location>
</feature>
<feature type="region of interest" description="Disordered" evidence="4">
    <location>
        <begin position="1166"/>
        <end position="1227"/>
    </location>
</feature>
<keyword evidence="2 3" id="KW-0040">ANK repeat</keyword>
<comment type="caution">
    <text evidence="5">The sequence shown here is derived from an EMBL/GenBank/DDBJ whole genome shotgun (WGS) entry which is preliminary data.</text>
</comment>
<dbReference type="Gene3D" id="1.25.40.20">
    <property type="entry name" value="Ankyrin repeat-containing domain"/>
    <property type="match status" value="3"/>
</dbReference>
<accession>A0AAV2YXA3</accession>
<sequence>MAVPVSPARERASELAVEEGKRPRSLAPTPPRHAPHPHESTKMNGDEASPPRKRPRTDSWSASGDERGPRRPALDQSGSHLAATNSPDVSRSHHALHSPLDATMSAAATFSSLLNAPPSSKRKAGEPSAPMDTAVSLASLVDSLSNQQANAGMEESNTDDEDLQQLSMVVHNSANSDLQDGVAAGVVGPLNYEDVRSILFQSARDQKIGTLQKCFRIVKMSTNGEELLRQLVQAEDDTGLTLLMIAVRNNMLRLCAFLVQIGADVNHCNEKRSYALLLSAQKGLEEMTKFLLDNAANEESKNMALIPAAHFGHQNVVQLLLAYHADQNYANKKGTTPLMRAAQEGRAGVVQFLLDSGADACAANNEGMTALMLAAQRGHAQIATLLIDAGSNVNKQTRQGSTALLLAAKRGHTAAVEALLTAGADIFLKDDRDKTPADIAKRRGHAELCFKITVTNQLSLMREDLRRHRSFELMRLSSLYLSSRAEFAPVYRMAYRQRYHELLDRTMRLPRPLLQNVALYLPLCGMWEHQLRYLVYQTQGQPNYVVQRGIQIIDDVLRAVCLDFKASLRELEVDRRMQPSGQLALLRDCADYRHIFTSECRIPMTTAMLQRLRKMADIQGALTAYMPGPGISFGEQVAQDVCVILDELLRWDNSRKRAETCGPRTPCNLVLCDDCHNATPTTLRPKGQRATMEFLVHNISHSDLVVELSCFDDDAWTADQSASPAPAPTKRTQKLVAPDGTQIPLSLLARPKFSLFQQTSKAIMDKVEQLRAGDSQGQAYARVQTPSPGAESPGARPAQLHPSMLDIAQEQPKKSRYCKWKAKCQDTQSPIGFKLDECPIPVANLEDFQIRGGIDTVKLVETHWKKVAITAVYFPLIALLVPKWLQVLKEFTSASSKQLIYLMSGAGIPRNVAHSVQGNSTEITAKLIGVFVRQYYPQMDVIQVHSGSNIFRFDDNVQFMTRELRPSLEAHREKLVDKCGDAWKSHFHVTIAYTDGPPARLSALNASLRIYRPSYLHIWQLKTFWHERKLAMDDVDFHSFENIEASPCVAYQDADQMTQTLVKEMRVFRDQFLQGEAQGEVESFWLRKSRKPVLAVLLIEKEDEHGKKKLVVHRGMNCEVSMPTGSLCAERNAIGSALARDPTLRRRSLKMIGVLGLNLGGSRERNSTTFADIPQVTSKANAESPKHKPMTPPASAMPAHLSIKSPKRPLENSNLTSPRKPKRPRTYSCDDFTVDAALAEQQDRNPLAPCGACKEWLLKIAEANPSFKVVTFENSRCKNFYINQLM</sequence>
<dbReference type="Gene3D" id="3.40.140.10">
    <property type="entry name" value="Cytidine Deaminase, domain 2"/>
    <property type="match status" value="1"/>
</dbReference>
<name>A0AAV2YXA3_9STRA</name>
<feature type="compositionally biased region" description="Polar residues" evidence="4">
    <location>
        <begin position="76"/>
        <end position="89"/>
    </location>
</feature>
<dbReference type="SMART" id="SM00248">
    <property type="entry name" value="ANK"/>
    <property type="match status" value="6"/>
</dbReference>
<dbReference type="PANTHER" id="PTHR24188:SF29">
    <property type="entry name" value="GH09064P"/>
    <property type="match status" value="1"/>
</dbReference>
<reference evidence="5" key="2">
    <citation type="journal article" date="2023" name="Microbiol Resour">
        <title>Decontamination and Annotation of the Draft Genome Sequence of the Oomycete Lagenidium giganteum ARSEF 373.</title>
        <authorList>
            <person name="Morgan W.R."/>
            <person name="Tartar A."/>
        </authorList>
    </citation>
    <scope>NUCLEOTIDE SEQUENCE</scope>
    <source>
        <strain evidence="5">ARSEF 373</strain>
    </source>
</reference>
<evidence type="ECO:0000256" key="3">
    <source>
        <dbReference type="PROSITE-ProRule" id="PRU00023"/>
    </source>
</evidence>
<evidence type="ECO:0000256" key="2">
    <source>
        <dbReference type="ARBA" id="ARBA00023043"/>
    </source>
</evidence>
<evidence type="ECO:0000256" key="4">
    <source>
        <dbReference type="SAM" id="MobiDB-lite"/>
    </source>
</evidence>
<feature type="compositionally biased region" description="Basic and acidic residues" evidence="4">
    <location>
        <begin position="64"/>
        <end position="73"/>
    </location>
</feature>
<dbReference type="PANTHER" id="PTHR24188">
    <property type="entry name" value="ANKYRIN REPEAT PROTEIN"/>
    <property type="match status" value="1"/>
</dbReference>
<feature type="compositionally biased region" description="Basic and acidic residues" evidence="4">
    <location>
        <begin position="36"/>
        <end position="45"/>
    </location>
</feature>
<evidence type="ECO:0000313" key="6">
    <source>
        <dbReference type="Proteomes" id="UP001146120"/>
    </source>
</evidence>
<dbReference type="InterPro" id="IPR032723">
    <property type="entry name" value="Deaminase_LmjF365940"/>
</dbReference>
<dbReference type="PROSITE" id="PS50297">
    <property type="entry name" value="ANK_REP_REGION"/>
    <property type="match status" value="4"/>
</dbReference>
<dbReference type="PROSITE" id="PS50088">
    <property type="entry name" value="ANK_REPEAT"/>
    <property type="match status" value="4"/>
</dbReference>
<dbReference type="EMBL" id="DAKRPA010000097">
    <property type="protein sequence ID" value="DAZ98775.1"/>
    <property type="molecule type" value="Genomic_DNA"/>
</dbReference>
<proteinExistence type="predicted"/>
<feature type="region of interest" description="Disordered" evidence="4">
    <location>
        <begin position="1"/>
        <end position="94"/>
    </location>
</feature>
<feature type="repeat" description="ANK" evidence="3">
    <location>
        <begin position="238"/>
        <end position="270"/>
    </location>
</feature>